<keyword evidence="3" id="KW-1185">Reference proteome</keyword>
<organism evidence="2 3">
    <name type="scientific">Niabella yanshanensis</name>
    <dbReference type="NCBI Taxonomy" id="577386"/>
    <lineage>
        <taxon>Bacteria</taxon>
        <taxon>Pseudomonadati</taxon>
        <taxon>Bacteroidota</taxon>
        <taxon>Chitinophagia</taxon>
        <taxon>Chitinophagales</taxon>
        <taxon>Chitinophagaceae</taxon>
        <taxon>Niabella</taxon>
    </lineage>
</organism>
<evidence type="ECO:0000256" key="1">
    <source>
        <dbReference type="SAM" id="SignalP"/>
    </source>
</evidence>
<dbReference type="Pfam" id="PF20125">
    <property type="entry name" value="DUF6515"/>
    <property type="match status" value="1"/>
</dbReference>
<accession>A0ABZ0W2X8</accession>
<keyword evidence="1" id="KW-0732">Signal</keyword>
<proteinExistence type="predicted"/>
<evidence type="ECO:0000313" key="2">
    <source>
        <dbReference type="EMBL" id="WQD37597.1"/>
    </source>
</evidence>
<reference evidence="2 3" key="1">
    <citation type="submission" date="2023-12" db="EMBL/GenBank/DDBJ databases">
        <title>Genome sequencing and assembly of bacterial species from a model synthetic community.</title>
        <authorList>
            <person name="Hogle S.L."/>
        </authorList>
    </citation>
    <scope>NUCLEOTIDE SEQUENCE [LARGE SCALE GENOMIC DNA]</scope>
    <source>
        <strain evidence="2 3">HAMBI_3031</strain>
    </source>
</reference>
<dbReference type="InterPro" id="IPR045398">
    <property type="entry name" value="DUF6515"/>
</dbReference>
<sequence>MKRFLLPVILAVALFLVDNVAQAQRGRIYRGYPVYRSRPMVSVGIGGVLGGYYGPGGWRGYGWGPRVGVNVGVLIPPPGSSVRGLPPGAVKREINGITYYYRNDLYFRELQEGGFEVVEAPIGATLYRIPPGAELRKIEGKYYYERNGTFYARETDRDGRVCYTIVGKNGTLGNDTPYDDDTYNEPIERDNVYDDNRQEAPVVKNGNEARESGEGAYSVRPQVGDRFEQLPRDSREVNRDGKKLFVSPNGVYYKEVKEEGAIEYEVVDVK</sequence>
<feature type="chain" id="PRO_5045859822" evidence="1">
    <location>
        <begin position="24"/>
        <end position="270"/>
    </location>
</feature>
<evidence type="ECO:0000313" key="3">
    <source>
        <dbReference type="Proteomes" id="UP001325680"/>
    </source>
</evidence>
<dbReference type="Proteomes" id="UP001325680">
    <property type="component" value="Chromosome"/>
</dbReference>
<feature type="signal peptide" evidence="1">
    <location>
        <begin position="1"/>
        <end position="23"/>
    </location>
</feature>
<dbReference type="EMBL" id="CP139960">
    <property type="protein sequence ID" value="WQD37597.1"/>
    <property type="molecule type" value="Genomic_DNA"/>
</dbReference>
<name>A0ABZ0W2X8_9BACT</name>
<protein>
    <submittedName>
        <fullName evidence="2">DUF6515 family protein</fullName>
    </submittedName>
</protein>
<dbReference type="RefSeq" id="WP_114791623.1">
    <property type="nucleotide sequence ID" value="NZ_CP139960.1"/>
</dbReference>
<gene>
    <name evidence="2" type="ORF">U0035_18145</name>
</gene>